<dbReference type="InterPro" id="IPR017871">
    <property type="entry name" value="ABC_transporter-like_CS"/>
</dbReference>
<accession>A0A4V6ENW1</accession>
<evidence type="ECO:0000256" key="1">
    <source>
        <dbReference type="ARBA" id="ARBA00022448"/>
    </source>
</evidence>
<evidence type="ECO:0000256" key="3">
    <source>
        <dbReference type="ARBA" id="ARBA00022840"/>
    </source>
</evidence>
<dbReference type="RefSeq" id="WP_137697111.1">
    <property type="nucleotide sequence ID" value="NZ_CP061336.1"/>
</dbReference>
<sequence length="283" mass="31986">MNELLSIKNLSKNYNHFTLDSISFSLPEGYIMGLIGPNGAGKTTTIKLILNMLKKSSGDIKIFGKDHILEEKEIKQNLGVVFDSNYFVDEWKMADVEKAIGKFYINWSTSKFYYYLDRFKVNKSKRVKELSKGMQMKLMLACAFSYDAKLLILDEPTSGLDPVSRDELLDILSEFIKDGKRSVLFSTHITSDLDKIADYITFLNEGKLLYSGLKDKFIKSFSIVKGEIKELTSDLKQSLISLRESATGFEGLIYTNDLPKGSSVNTEPATIDDIIVFINRRGA</sequence>
<dbReference type="InterPro" id="IPR027417">
    <property type="entry name" value="P-loop_NTPase"/>
</dbReference>
<gene>
    <name evidence="4" type="ORF">EHE19_000350</name>
</gene>
<keyword evidence="5" id="KW-1185">Reference proteome</keyword>
<dbReference type="InterPro" id="IPR051782">
    <property type="entry name" value="ABC_Transporter_VariousFunc"/>
</dbReference>
<dbReference type="CDD" id="cd03230">
    <property type="entry name" value="ABC_DR_subfamily_A"/>
    <property type="match status" value="1"/>
</dbReference>
<dbReference type="PROSITE" id="PS00211">
    <property type="entry name" value="ABC_TRANSPORTER_1"/>
    <property type="match status" value="1"/>
</dbReference>
<dbReference type="Gene3D" id="3.40.50.300">
    <property type="entry name" value="P-loop containing nucleotide triphosphate hydrolases"/>
    <property type="match status" value="1"/>
</dbReference>
<dbReference type="EMBL" id="CP061336">
    <property type="protein sequence ID" value="QNU67045.1"/>
    <property type="molecule type" value="Genomic_DNA"/>
</dbReference>
<organism evidence="4 5">
    <name type="scientific">Ruminiclostridium herbifermentans</name>
    <dbReference type="NCBI Taxonomy" id="2488810"/>
    <lineage>
        <taxon>Bacteria</taxon>
        <taxon>Bacillati</taxon>
        <taxon>Bacillota</taxon>
        <taxon>Clostridia</taxon>
        <taxon>Eubacteriales</taxon>
        <taxon>Oscillospiraceae</taxon>
        <taxon>Ruminiclostridium</taxon>
    </lineage>
</organism>
<dbReference type="PROSITE" id="PS50893">
    <property type="entry name" value="ABC_TRANSPORTER_2"/>
    <property type="match status" value="1"/>
</dbReference>
<keyword evidence="1" id="KW-0813">Transport</keyword>
<evidence type="ECO:0000313" key="5">
    <source>
        <dbReference type="Proteomes" id="UP000306409"/>
    </source>
</evidence>
<proteinExistence type="predicted"/>
<dbReference type="SMART" id="SM00382">
    <property type="entry name" value="AAA"/>
    <property type="match status" value="1"/>
</dbReference>
<dbReference type="OrthoDB" id="9804819at2"/>
<dbReference type="PANTHER" id="PTHR42939:SF3">
    <property type="entry name" value="ABC TRANSPORTER ATP-BINDING COMPONENT"/>
    <property type="match status" value="1"/>
</dbReference>
<dbReference type="Proteomes" id="UP000306409">
    <property type="component" value="Chromosome"/>
</dbReference>
<dbReference type="InterPro" id="IPR003593">
    <property type="entry name" value="AAA+_ATPase"/>
</dbReference>
<name>A0A4V6ENW1_9FIRM</name>
<dbReference type="SUPFAM" id="SSF52540">
    <property type="entry name" value="P-loop containing nucleoside triphosphate hydrolases"/>
    <property type="match status" value="1"/>
</dbReference>
<dbReference type="KEGG" id="rher:EHE19_000350"/>
<dbReference type="PANTHER" id="PTHR42939">
    <property type="entry name" value="ABC TRANSPORTER ATP-BINDING PROTEIN ALBC-RELATED"/>
    <property type="match status" value="1"/>
</dbReference>
<dbReference type="InterPro" id="IPR003439">
    <property type="entry name" value="ABC_transporter-like_ATP-bd"/>
</dbReference>
<evidence type="ECO:0000256" key="2">
    <source>
        <dbReference type="ARBA" id="ARBA00022741"/>
    </source>
</evidence>
<evidence type="ECO:0000313" key="4">
    <source>
        <dbReference type="EMBL" id="QNU67045.1"/>
    </source>
</evidence>
<dbReference type="GO" id="GO:0016887">
    <property type="term" value="F:ATP hydrolysis activity"/>
    <property type="evidence" value="ECO:0007669"/>
    <property type="project" value="InterPro"/>
</dbReference>
<keyword evidence="3 4" id="KW-0067">ATP-binding</keyword>
<protein>
    <submittedName>
        <fullName evidence="4">ABC transporter ATP-binding protein</fullName>
    </submittedName>
</protein>
<dbReference type="AlphaFoldDB" id="A0A4V6ENW1"/>
<dbReference type="GO" id="GO:0005524">
    <property type="term" value="F:ATP binding"/>
    <property type="evidence" value="ECO:0007669"/>
    <property type="project" value="UniProtKB-KW"/>
</dbReference>
<dbReference type="Pfam" id="PF00005">
    <property type="entry name" value="ABC_tran"/>
    <property type="match status" value="1"/>
</dbReference>
<reference evidence="4 5" key="1">
    <citation type="submission" date="2020-09" db="EMBL/GenBank/DDBJ databases">
        <title>Characterization and genome sequencing of Ruminiclostridium sp. nov. MA18.</title>
        <authorList>
            <person name="Rettenmaier R."/>
            <person name="Kowollik M.-L."/>
            <person name="Liebl W."/>
            <person name="Zverlov V."/>
        </authorList>
    </citation>
    <scope>NUCLEOTIDE SEQUENCE [LARGE SCALE GENOMIC DNA]</scope>
    <source>
        <strain evidence="4 5">MA18</strain>
    </source>
</reference>
<keyword evidence="2" id="KW-0547">Nucleotide-binding</keyword>